<evidence type="ECO:0000256" key="2">
    <source>
        <dbReference type="ARBA" id="ARBA00022642"/>
    </source>
</evidence>
<evidence type="ECO:0000313" key="8">
    <source>
        <dbReference type="EMBL" id="MBB6343564.1"/>
    </source>
</evidence>
<dbReference type="InterPro" id="IPR010329">
    <property type="entry name" value="3hydroanth_dOase"/>
</dbReference>
<evidence type="ECO:0000256" key="6">
    <source>
        <dbReference type="ARBA" id="ARBA00023004"/>
    </source>
</evidence>
<dbReference type="GO" id="GO:0019805">
    <property type="term" value="P:quinolinate biosynthetic process"/>
    <property type="evidence" value="ECO:0007669"/>
    <property type="project" value="UniProtKB-UniRule"/>
</dbReference>
<dbReference type="AlphaFoldDB" id="A0A7X0EVT3"/>
<dbReference type="CDD" id="cd06123">
    <property type="entry name" value="cupin_HAO"/>
    <property type="match status" value="1"/>
</dbReference>
<sequence>MTNAPFPAPINFASWISEHEHLLKPPVNNRTIQVGTDFIVQVVGGPNQRTDFHLDPYEEWFYQIKGDMHVDLMTPDGPRTVHIREGEVWLLPRNLPHSPQRPQDGSVGLVIERIREEGTLEKFQWYCPTCANLVHEVELQVRDIVADLPPVFEEFYRSEDGRTCDACGTVHPGKG</sequence>
<dbReference type="Gene3D" id="2.60.120.10">
    <property type="entry name" value="Jelly Rolls"/>
    <property type="match status" value="1"/>
</dbReference>
<feature type="binding site" evidence="7">
    <location>
        <position position="164"/>
    </location>
    <ligand>
        <name>Fe cation</name>
        <dbReference type="ChEBI" id="CHEBI:24875"/>
        <label>2</label>
    </ligand>
</feature>
<comment type="pathway">
    <text evidence="7">Cofactor biosynthesis; NAD(+) biosynthesis; quinolinate from L-kynurenine: step 3/3.</text>
</comment>
<feature type="binding site" evidence="7">
    <location>
        <position position="101"/>
    </location>
    <ligand>
        <name>substrate</name>
    </ligand>
</feature>
<dbReference type="GO" id="GO:0000334">
    <property type="term" value="F:3-hydroxyanthranilate 3,4-dioxygenase activity"/>
    <property type="evidence" value="ECO:0007669"/>
    <property type="project" value="UniProtKB-UniRule"/>
</dbReference>
<feature type="binding site" evidence="7">
    <location>
        <position position="59"/>
    </location>
    <ligand>
        <name>substrate</name>
    </ligand>
</feature>
<dbReference type="GO" id="GO:0006569">
    <property type="term" value="P:L-tryptophan catabolic process"/>
    <property type="evidence" value="ECO:0007669"/>
    <property type="project" value="UniProtKB-UniRule"/>
</dbReference>
<comment type="similarity">
    <text evidence="7">Belongs to the 3-HAO family.</text>
</comment>
<gene>
    <name evidence="7" type="primary">nbaC</name>
    <name evidence="8" type="ORF">FHU36_000073</name>
</gene>
<dbReference type="GO" id="GO:0008198">
    <property type="term" value="F:ferrous iron binding"/>
    <property type="evidence" value="ECO:0007669"/>
    <property type="project" value="UniProtKB-UniRule"/>
</dbReference>
<protein>
    <recommendedName>
        <fullName evidence="7">3-hydroxyanthranilate 3,4-dioxygenase</fullName>
        <ecNumber evidence="7">1.13.11.6</ecNumber>
    </recommendedName>
    <alternativeName>
        <fullName evidence="7">3-hydroxyanthranilate oxygenase</fullName>
        <shortName evidence="7">3-HAO</shortName>
    </alternativeName>
    <alternativeName>
        <fullName evidence="7">3-hydroxyanthranilic acid dioxygenase</fullName>
        <shortName evidence="7">HAD</shortName>
    </alternativeName>
</protein>
<name>A0A7X0EVT3_9ACTN</name>
<reference evidence="8 9" key="1">
    <citation type="submission" date="2020-08" db="EMBL/GenBank/DDBJ databases">
        <title>Sequencing the genomes of 1000 actinobacteria strains.</title>
        <authorList>
            <person name="Klenk H.-P."/>
        </authorList>
    </citation>
    <scope>NUCLEOTIDE SEQUENCE [LARGE SCALE GENOMIC DNA]</scope>
    <source>
        <strain evidence="8 9">DSM 45913</strain>
    </source>
</reference>
<dbReference type="PANTHER" id="PTHR15497:SF1">
    <property type="entry name" value="3-HYDROXYANTHRANILATE 3,4-DIOXYGENASE"/>
    <property type="match status" value="1"/>
</dbReference>
<dbReference type="SUPFAM" id="SSF51182">
    <property type="entry name" value="RmlC-like cupins"/>
    <property type="match status" value="1"/>
</dbReference>
<dbReference type="Pfam" id="PF06052">
    <property type="entry name" value="3-HAO"/>
    <property type="match status" value="1"/>
</dbReference>
<evidence type="ECO:0000256" key="1">
    <source>
        <dbReference type="ARBA" id="ARBA00002752"/>
    </source>
</evidence>
<feature type="binding site" evidence="7">
    <location>
        <position position="127"/>
    </location>
    <ligand>
        <name>Fe cation</name>
        <dbReference type="ChEBI" id="CHEBI:24875"/>
        <label>2</label>
    </ligand>
</feature>
<feature type="binding site" evidence="7">
    <location>
        <position position="130"/>
    </location>
    <ligand>
        <name>Fe cation</name>
        <dbReference type="ChEBI" id="CHEBI:24875"/>
        <label>2</label>
    </ligand>
</feature>
<comment type="caution">
    <text evidence="8">The sequence shown here is derived from an EMBL/GenBank/DDBJ whole genome shotgun (WGS) entry which is preliminary data.</text>
</comment>
<feature type="binding site" evidence="7">
    <location>
        <position position="112"/>
    </location>
    <ligand>
        <name>substrate</name>
    </ligand>
</feature>
<dbReference type="InterPro" id="IPR014710">
    <property type="entry name" value="RmlC-like_jellyroll"/>
</dbReference>
<feature type="binding site" evidence="7">
    <location>
        <position position="49"/>
    </location>
    <ligand>
        <name>O2</name>
        <dbReference type="ChEBI" id="CHEBI:15379"/>
    </ligand>
</feature>
<keyword evidence="9" id="KW-1185">Reference proteome</keyword>
<dbReference type="EMBL" id="JACHJB010000001">
    <property type="protein sequence ID" value="MBB6343564.1"/>
    <property type="molecule type" value="Genomic_DNA"/>
</dbReference>
<feature type="binding site" evidence="7">
    <location>
        <position position="59"/>
    </location>
    <ligand>
        <name>Fe cation</name>
        <dbReference type="ChEBI" id="CHEBI:24875"/>
        <label>1</label>
        <note>catalytic</note>
    </ligand>
</feature>
<evidence type="ECO:0000256" key="7">
    <source>
        <dbReference type="HAMAP-Rule" id="MF_00825"/>
    </source>
</evidence>
<dbReference type="RefSeq" id="WP_185081816.1">
    <property type="nucleotide sequence ID" value="NZ_JACHJB010000001.1"/>
</dbReference>
<keyword evidence="2 7" id="KW-0662">Pyridine nucleotide biosynthesis</keyword>
<feature type="binding site" evidence="7">
    <location>
        <position position="97"/>
    </location>
    <ligand>
        <name>Fe cation</name>
        <dbReference type="ChEBI" id="CHEBI:24875"/>
        <label>1</label>
        <note>catalytic</note>
    </ligand>
</feature>
<dbReference type="NCBIfam" id="NF009763">
    <property type="entry name" value="PRK13264.1"/>
    <property type="match status" value="1"/>
</dbReference>
<evidence type="ECO:0000313" key="9">
    <source>
        <dbReference type="Proteomes" id="UP000583800"/>
    </source>
</evidence>
<keyword evidence="3 7" id="KW-0479">Metal-binding</keyword>
<dbReference type="GO" id="GO:0009435">
    <property type="term" value="P:NAD+ biosynthetic process"/>
    <property type="evidence" value="ECO:0007669"/>
    <property type="project" value="UniProtKB-UniPathway"/>
</dbReference>
<evidence type="ECO:0000256" key="3">
    <source>
        <dbReference type="ARBA" id="ARBA00022723"/>
    </source>
</evidence>
<proteinExistence type="inferred from homology"/>
<dbReference type="EC" id="1.13.11.6" evidence="7"/>
<organism evidence="8 9">
    <name type="scientific">Nonomuraea muscovyensis</name>
    <dbReference type="NCBI Taxonomy" id="1124761"/>
    <lineage>
        <taxon>Bacteria</taxon>
        <taxon>Bacillati</taxon>
        <taxon>Actinomycetota</taxon>
        <taxon>Actinomycetes</taxon>
        <taxon>Streptosporangiales</taxon>
        <taxon>Streptosporangiaceae</taxon>
        <taxon>Nonomuraea</taxon>
    </lineage>
</organism>
<dbReference type="NCBIfam" id="TIGR03037">
    <property type="entry name" value="anthran_nbaC"/>
    <property type="match status" value="1"/>
</dbReference>
<comment type="function">
    <text evidence="1 7">Catalyzes the oxidative ring opening of 3-hydroxyanthranilate to 2-amino-3-carboxymuconate semialdehyde, which spontaneously cyclizes to quinolinate.</text>
</comment>
<dbReference type="PANTHER" id="PTHR15497">
    <property type="entry name" value="3-HYDROXYANTHRANILATE 3,4-DIOXYGENASE"/>
    <property type="match status" value="1"/>
</dbReference>
<dbReference type="Proteomes" id="UP000583800">
    <property type="component" value="Unassembled WGS sequence"/>
</dbReference>
<feature type="binding site" evidence="7">
    <location>
        <position position="53"/>
    </location>
    <ligand>
        <name>Fe cation</name>
        <dbReference type="ChEBI" id="CHEBI:24875"/>
        <label>1</label>
        <note>catalytic</note>
    </ligand>
</feature>
<keyword evidence="4 7" id="KW-0223">Dioxygenase</keyword>
<dbReference type="HAMAP" id="MF_00825">
    <property type="entry name" value="3_HAO"/>
    <property type="match status" value="1"/>
</dbReference>
<comment type="catalytic activity">
    <reaction evidence="7">
        <text>3-hydroxyanthranilate + O2 = (2Z,4Z)-2-amino-3-carboxymuconate 6-semialdehyde</text>
        <dbReference type="Rhea" id="RHEA:17953"/>
        <dbReference type="ChEBI" id="CHEBI:15379"/>
        <dbReference type="ChEBI" id="CHEBI:36559"/>
        <dbReference type="ChEBI" id="CHEBI:77612"/>
        <dbReference type="EC" id="1.13.11.6"/>
    </reaction>
</comment>
<dbReference type="GO" id="GO:0043420">
    <property type="term" value="P:anthranilate metabolic process"/>
    <property type="evidence" value="ECO:0007669"/>
    <property type="project" value="UniProtKB-UniRule"/>
</dbReference>
<comment type="cofactor">
    <cofactor evidence="7">
        <name>Fe(2+)</name>
        <dbReference type="ChEBI" id="CHEBI:29033"/>
    </cofactor>
    <text evidence="7">Binds 2 Fe(2+) ions per subunit.</text>
</comment>
<evidence type="ECO:0000256" key="4">
    <source>
        <dbReference type="ARBA" id="ARBA00022964"/>
    </source>
</evidence>
<feature type="binding site" evidence="7">
    <location>
        <position position="167"/>
    </location>
    <ligand>
        <name>Fe cation</name>
        <dbReference type="ChEBI" id="CHEBI:24875"/>
        <label>2</label>
    </ligand>
</feature>
<keyword evidence="6 7" id="KW-0408">Iron</keyword>
<accession>A0A7X0EVT3</accession>
<dbReference type="InterPro" id="IPR011051">
    <property type="entry name" value="RmlC_Cupin_sf"/>
</dbReference>
<dbReference type="UniPathway" id="UPA00253">
    <property type="reaction ID" value="UER00330"/>
</dbReference>
<keyword evidence="5 7" id="KW-0560">Oxidoreductase</keyword>
<evidence type="ECO:0000256" key="5">
    <source>
        <dbReference type="ARBA" id="ARBA00023002"/>
    </source>
</evidence>